<feature type="region of interest" description="Disordered" evidence="1">
    <location>
        <begin position="28"/>
        <end position="70"/>
    </location>
</feature>
<evidence type="ECO:0000256" key="1">
    <source>
        <dbReference type="SAM" id="MobiDB-lite"/>
    </source>
</evidence>
<dbReference type="AlphaFoldDB" id="A0A6J7GE81"/>
<evidence type="ECO:0000256" key="2">
    <source>
        <dbReference type="SAM" id="Phobius"/>
    </source>
</evidence>
<gene>
    <name evidence="3" type="ORF">UFOPK3610_00159</name>
</gene>
<reference evidence="3" key="1">
    <citation type="submission" date="2020-05" db="EMBL/GenBank/DDBJ databases">
        <authorList>
            <person name="Chiriac C."/>
            <person name="Salcher M."/>
            <person name="Ghai R."/>
            <person name="Kavagutti S V."/>
        </authorList>
    </citation>
    <scope>NUCLEOTIDE SEQUENCE</scope>
</reference>
<dbReference type="EMBL" id="CAFBMR010000003">
    <property type="protein sequence ID" value="CAB4901649.1"/>
    <property type="molecule type" value="Genomic_DNA"/>
</dbReference>
<sequence length="134" mass="14067">MPEENEGLPQEKVDAEWQAIVAGFGEAPRMPAANDDVPGAQLTPASSDWDPLAEDTSTFEPPEPPPIPRPHHAVDRFAWAGALGGPILVLIAFFVSLPTWIAALGGFAFAGGFATLIARKKDGDRDGPPDGAVV</sequence>
<keyword evidence="2" id="KW-1133">Transmembrane helix</keyword>
<protein>
    <submittedName>
        <fullName evidence="3">Unannotated protein</fullName>
    </submittedName>
</protein>
<proteinExistence type="predicted"/>
<accession>A0A6J7GE81</accession>
<evidence type="ECO:0000313" key="3">
    <source>
        <dbReference type="EMBL" id="CAB4901649.1"/>
    </source>
</evidence>
<keyword evidence="2" id="KW-0472">Membrane</keyword>
<feature type="transmembrane region" description="Helical" evidence="2">
    <location>
        <begin position="77"/>
        <end position="94"/>
    </location>
</feature>
<feature type="transmembrane region" description="Helical" evidence="2">
    <location>
        <begin position="100"/>
        <end position="118"/>
    </location>
</feature>
<organism evidence="3">
    <name type="scientific">freshwater metagenome</name>
    <dbReference type="NCBI Taxonomy" id="449393"/>
    <lineage>
        <taxon>unclassified sequences</taxon>
        <taxon>metagenomes</taxon>
        <taxon>ecological metagenomes</taxon>
    </lineage>
</organism>
<name>A0A6J7GE81_9ZZZZ</name>
<keyword evidence="2" id="KW-0812">Transmembrane</keyword>